<sequence length="206" mass="22416">MTTFLRPFACLLVLIAGLAGCATPDPDAPLPELGDFRLGHNIVVAPDVRKGPFSRDASTEELTAALSEAIEERIGGYDGDGLYHLGIGIGGYVLAQPGVPVIYTPKSVLIFDVTLYDNATQEKLNEEPFRVTAFEGLQNTAPIIGSGIARGKEEQLENLVTQGAKQVHDWLLDHPEWFEPKPGQVRTPYDRDAEAANLAAYMAQRR</sequence>
<feature type="chain" id="PRO_5019587140" evidence="1">
    <location>
        <begin position="22"/>
        <end position="206"/>
    </location>
</feature>
<protein>
    <submittedName>
        <fullName evidence="2">Uncharacterized protein</fullName>
    </submittedName>
</protein>
<name>A0A438ADH9_9RHOB</name>
<gene>
    <name evidence="2" type="ORF">EKE94_16665</name>
</gene>
<dbReference type="RefSeq" id="WP_127907773.1">
    <property type="nucleotide sequence ID" value="NZ_RQXX01000008.1"/>
</dbReference>
<dbReference type="OrthoDB" id="7834608at2"/>
<organism evidence="2 3">
    <name type="scientific">Mesobaculum littorinae</name>
    <dbReference type="NCBI Taxonomy" id="2486419"/>
    <lineage>
        <taxon>Bacteria</taxon>
        <taxon>Pseudomonadati</taxon>
        <taxon>Pseudomonadota</taxon>
        <taxon>Alphaproteobacteria</taxon>
        <taxon>Rhodobacterales</taxon>
        <taxon>Roseobacteraceae</taxon>
        <taxon>Mesobaculum</taxon>
    </lineage>
</organism>
<dbReference type="AlphaFoldDB" id="A0A438ADH9"/>
<evidence type="ECO:0000313" key="3">
    <source>
        <dbReference type="Proteomes" id="UP000285908"/>
    </source>
</evidence>
<dbReference type="EMBL" id="RQXX01000008">
    <property type="protein sequence ID" value="RVV96728.1"/>
    <property type="molecule type" value="Genomic_DNA"/>
</dbReference>
<keyword evidence="1" id="KW-0732">Signal</keyword>
<accession>A0A438ADH9</accession>
<dbReference type="Proteomes" id="UP000285908">
    <property type="component" value="Unassembled WGS sequence"/>
</dbReference>
<comment type="caution">
    <text evidence="2">The sequence shown here is derived from an EMBL/GenBank/DDBJ whole genome shotgun (WGS) entry which is preliminary data.</text>
</comment>
<proteinExistence type="predicted"/>
<reference evidence="2 3" key="1">
    <citation type="submission" date="2018-11" db="EMBL/GenBank/DDBJ databases">
        <title>Mesobaculum littorinae gen. nov., sp. nov., isolated from Littorina scabra that represents a novel genus of the order Rhodobacteraceae.</title>
        <authorList>
            <person name="Li F."/>
        </authorList>
    </citation>
    <scope>NUCLEOTIDE SEQUENCE [LARGE SCALE GENOMIC DNA]</scope>
    <source>
        <strain evidence="2 3">M0103</strain>
    </source>
</reference>
<evidence type="ECO:0000313" key="2">
    <source>
        <dbReference type="EMBL" id="RVV96728.1"/>
    </source>
</evidence>
<feature type="signal peptide" evidence="1">
    <location>
        <begin position="1"/>
        <end position="21"/>
    </location>
</feature>
<dbReference type="PROSITE" id="PS51257">
    <property type="entry name" value="PROKAR_LIPOPROTEIN"/>
    <property type="match status" value="1"/>
</dbReference>
<evidence type="ECO:0000256" key="1">
    <source>
        <dbReference type="SAM" id="SignalP"/>
    </source>
</evidence>
<keyword evidence="3" id="KW-1185">Reference proteome</keyword>